<dbReference type="Pfam" id="PF10973">
    <property type="entry name" value="DUF2799"/>
    <property type="match status" value="1"/>
</dbReference>
<organism evidence="2 3">
    <name type="scientific">Vibrio genomosp. F10 str. ZF-129</name>
    <dbReference type="NCBI Taxonomy" id="1187848"/>
    <lineage>
        <taxon>Bacteria</taxon>
        <taxon>Pseudomonadati</taxon>
        <taxon>Pseudomonadota</taxon>
        <taxon>Gammaproteobacteria</taxon>
        <taxon>Vibrionales</taxon>
        <taxon>Vibrionaceae</taxon>
        <taxon>Vibrio</taxon>
    </lineage>
</organism>
<accession>A0A1E5BDZ7</accession>
<dbReference type="eggNOG" id="ENOG503234W">
    <property type="taxonomic scope" value="Bacteria"/>
</dbReference>
<evidence type="ECO:0000313" key="3">
    <source>
        <dbReference type="Proteomes" id="UP000094741"/>
    </source>
</evidence>
<dbReference type="PROSITE" id="PS51257">
    <property type="entry name" value="PROKAR_LIPOPROTEIN"/>
    <property type="match status" value="1"/>
</dbReference>
<dbReference type="RefSeq" id="WP_017037392.1">
    <property type="nucleotide sequence ID" value="NZ_AJYQ02000101.1"/>
</dbReference>
<dbReference type="OrthoDB" id="5917937at2"/>
<sequence length="117" mass="13179">MKYLYLLVALFTVGCAQVQTPDSYAENDWSEFGKQRAIDGQLYDSQSRLNKLDEKGVLNDNLYIAYGKGYQEGKSEYCAQDARMLGASGKPYRGICDDVNVFFRADYDSGRESGSLR</sequence>
<protein>
    <recommendedName>
        <fullName evidence="4">DUF2799 domain-containing protein</fullName>
    </recommendedName>
</protein>
<evidence type="ECO:0008006" key="4">
    <source>
        <dbReference type="Google" id="ProtNLM"/>
    </source>
</evidence>
<name>A0A1E5BDZ7_9VIBR</name>
<comment type="caution">
    <text evidence="2">The sequence shown here is derived from an EMBL/GenBank/DDBJ whole genome shotgun (WGS) entry which is preliminary data.</text>
</comment>
<proteinExistence type="predicted"/>
<feature type="chain" id="PRO_5009171515" description="DUF2799 domain-containing protein" evidence="1">
    <location>
        <begin position="19"/>
        <end position="117"/>
    </location>
</feature>
<gene>
    <name evidence="2" type="ORF">A1QO_09595</name>
</gene>
<dbReference type="InterPro" id="IPR021242">
    <property type="entry name" value="DUF2799"/>
</dbReference>
<dbReference type="STRING" id="1187848.A1QO_09595"/>
<evidence type="ECO:0000256" key="1">
    <source>
        <dbReference type="SAM" id="SignalP"/>
    </source>
</evidence>
<evidence type="ECO:0000313" key="2">
    <source>
        <dbReference type="EMBL" id="OEE33728.1"/>
    </source>
</evidence>
<dbReference type="AlphaFoldDB" id="A0A1E5BDZ7"/>
<keyword evidence="1" id="KW-0732">Signal</keyword>
<dbReference type="EMBL" id="AJYQ02000101">
    <property type="protein sequence ID" value="OEE33728.1"/>
    <property type="molecule type" value="Genomic_DNA"/>
</dbReference>
<reference evidence="2 3" key="1">
    <citation type="journal article" date="2012" name="Science">
        <title>Ecological populations of bacteria act as socially cohesive units of antibiotic production and resistance.</title>
        <authorList>
            <person name="Cordero O.X."/>
            <person name="Wildschutte H."/>
            <person name="Kirkup B."/>
            <person name="Proehl S."/>
            <person name="Ngo L."/>
            <person name="Hussain F."/>
            <person name="Le Roux F."/>
            <person name="Mincer T."/>
            <person name="Polz M.F."/>
        </authorList>
    </citation>
    <scope>NUCLEOTIDE SEQUENCE [LARGE SCALE GENOMIC DNA]</scope>
    <source>
        <strain evidence="2 3">ZF-129</strain>
    </source>
</reference>
<dbReference type="Proteomes" id="UP000094741">
    <property type="component" value="Unassembled WGS sequence"/>
</dbReference>
<feature type="signal peptide" evidence="1">
    <location>
        <begin position="1"/>
        <end position="18"/>
    </location>
</feature>